<name>A0ABY5GQS4_9GAMM</name>
<evidence type="ECO:0000259" key="2">
    <source>
        <dbReference type="Pfam" id="PF07992"/>
    </source>
</evidence>
<evidence type="ECO:0000313" key="4">
    <source>
        <dbReference type="Proteomes" id="UP001057998"/>
    </source>
</evidence>
<dbReference type="InterPro" id="IPR041854">
    <property type="entry name" value="BFD-like_2Fe2S-bd_dom_sf"/>
</dbReference>
<dbReference type="InterPro" id="IPR051691">
    <property type="entry name" value="Metab_Enz_Cyan_OpOx_G3PDH"/>
</dbReference>
<dbReference type="CDD" id="cd19946">
    <property type="entry name" value="GlpA-like_Fer2_BFD-like"/>
    <property type="match status" value="1"/>
</dbReference>
<keyword evidence="4" id="KW-1185">Reference proteome</keyword>
<dbReference type="Proteomes" id="UP001057998">
    <property type="component" value="Chromosome 2"/>
</dbReference>
<dbReference type="PANTHER" id="PTHR42949:SF3">
    <property type="entry name" value="ANAEROBIC GLYCEROL-3-PHOSPHATE DEHYDROGENASE SUBUNIT B"/>
    <property type="match status" value="1"/>
</dbReference>
<dbReference type="SUPFAM" id="SSF51905">
    <property type="entry name" value="FAD/NAD(P)-binding domain"/>
    <property type="match status" value="1"/>
</dbReference>
<reference evidence="3" key="1">
    <citation type="submission" date="2022-07" db="EMBL/GenBank/DDBJ databases">
        <title>Genome sequencing of Photobacterium atrarenae GJH2-4.</title>
        <authorList>
            <person name="Park S.-J."/>
        </authorList>
    </citation>
    <scope>NUCLEOTIDE SEQUENCE</scope>
    <source>
        <strain evidence="3">GJH2-4</strain>
    </source>
</reference>
<protein>
    <submittedName>
        <fullName evidence="3">NAD(P)/FAD-dependent oxidoreductase</fullName>
    </submittedName>
</protein>
<sequence length="461" mass="50629">MAKKVVIVGAGPAGMSAATALAKFGIHTTVLEEAPKAGGVIYRGPWRKTLDMPHLDEKLQNSIDKIQQDYQRHAALIELRTQTRVLGPLGDNNLLITHDHQLSTTEYDQLVLATGCQERSVPFPGWQLPGVMLLGGIQLQLKSGLVRPGNKVVIAGTGPLLVLVACQLHKAGCQVEAICEAAKFSAIAKETLAILNRPQQALDGLSMMWYLKQHKIPLHYGWGLVKASGDKQLNEVTIAPYDEQWVPDHDRAVTYTVDTLGVGYGFSARSQLAQLMGLDVVYDHMSGAIPTTDDWQRSSVGGVFCAGDSVKLAGADAAMLEGRITAQAIAAELGKQSHSEAEQQIHAMRRQLSRLYRFRQAFDTAGYRELGLLSLPDEDTVICRCEQVKRRAIDEAIAQGCRDIVTLKMRTRVTMGDCQGKTCAHYCYDRLKKEGYNQEQSLVRPRFPLDPIPFAALEDNA</sequence>
<dbReference type="InterPro" id="IPR036188">
    <property type="entry name" value="FAD/NAD-bd_sf"/>
</dbReference>
<dbReference type="InterPro" id="IPR023753">
    <property type="entry name" value="FAD/NAD-binding_dom"/>
</dbReference>
<dbReference type="PRINTS" id="PR00368">
    <property type="entry name" value="FADPNR"/>
</dbReference>
<dbReference type="RefSeq" id="WP_255391974.1">
    <property type="nucleotide sequence ID" value="NZ_CP101509.1"/>
</dbReference>
<gene>
    <name evidence="3" type="ORF">NNL38_18795</name>
</gene>
<organism evidence="3 4">
    <name type="scientific">Photobacterium atrarenae</name>
    <dbReference type="NCBI Taxonomy" id="865757"/>
    <lineage>
        <taxon>Bacteria</taxon>
        <taxon>Pseudomonadati</taxon>
        <taxon>Pseudomonadota</taxon>
        <taxon>Gammaproteobacteria</taxon>
        <taxon>Vibrionales</taxon>
        <taxon>Vibrionaceae</taxon>
        <taxon>Photobacterium</taxon>
    </lineage>
</organism>
<dbReference type="PIRSF" id="PIRSF037495">
    <property type="entry name" value="Opine_OX_OoxA/HcnB"/>
    <property type="match status" value="1"/>
</dbReference>
<dbReference type="InterPro" id="IPR017224">
    <property type="entry name" value="Opine_Oxase_asu/HCN_bsu"/>
</dbReference>
<keyword evidence="1" id="KW-0560">Oxidoreductase</keyword>
<proteinExistence type="predicted"/>
<evidence type="ECO:0000256" key="1">
    <source>
        <dbReference type="ARBA" id="ARBA00023002"/>
    </source>
</evidence>
<dbReference type="PANTHER" id="PTHR42949">
    <property type="entry name" value="ANAEROBIC GLYCEROL-3-PHOSPHATE DEHYDROGENASE SUBUNIT B"/>
    <property type="match status" value="1"/>
</dbReference>
<accession>A0ABY5GQS4</accession>
<dbReference type="Pfam" id="PF07992">
    <property type="entry name" value="Pyr_redox_2"/>
    <property type="match status" value="1"/>
</dbReference>
<dbReference type="EMBL" id="CP101509">
    <property type="protein sequence ID" value="UTV30613.1"/>
    <property type="molecule type" value="Genomic_DNA"/>
</dbReference>
<dbReference type="Gene3D" id="1.10.10.1100">
    <property type="entry name" value="BFD-like [2Fe-2S]-binding domain"/>
    <property type="match status" value="1"/>
</dbReference>
<dbReference type="Gene3D" id="3.50.50.60">
    <property type="entry name" value="FAD/NAD(P)-binding domain"/>
    <property type="match status" value="3"/>
</dbReference>
<evidence type="ECO:0000313" key="3">
    <source>
        <dbReference type="EMBL" id="UTV30613.1"/>
    </source>
</evidence>
<dbReference type="PRINTS" id="PR00411">
    <property type="entry name" value="PNDRDTASEI"/>
</dbReference>
<feature type="domain" description="FAD/NAD(P)-binding" evidence="2">
    <location>
        <begin position="3"/>
        <end position="321"/>
    </location>
</feature>